<protein>
    <submittedName>
        <fullName evidence="2">Uncharacterized protein</fullName>
    </submittedName>
</protein>
<organism evidence="2">
    <name type="scientific">viral metagenome</name>
    <dbReference type="NCBI Taxonomy" id="1070528"/>
    <lineage>
        <taxon>unclassified sequences</taxon>
        <taxon>metagenomes</taxon>
        <taxon>organismal metagenomes</taxon>
    </lineage>
</organism>
<proteinExistence type="predicted"/>
<evidence type="ECO:0000313" key="2">
    <source>
        <dbReference type="EMBL" id="QHU23415.1"/>
    </source>
</evidence>
<feature type="coiled-coil region" evidence="1">
    <location>
        <begin position="20"/>
        <end position="54"/>
    </location>
</feature>
<accession>A0A6C0KZJ7</accession>
<reference evidence="2" key="1">
    <citation type="journal article" date="2020" name="Nature">
        <title>Giant virus diversity and host interactions through global metagenomics.</title>
        <authorList>
            <person name="Schulz F."/>
            <person name="Roux S."/>
            <person name="Paez-Espino D."/>
            <person name="Jungbluth S."/>
            <person name="Walsh D.A."/>
            <person name="Denef V.J."/>
            <person name="McMahon K.D."/>
            <person name="Konstantinidis K.T."/>
            <person name="Eloe-Fadrosh E.A."/>
            <person name="Kyrpides N.C."/>
            <person name="Woyke T."/>
        </authorList>
    </citation>
    <scope>NUCLEOTIDE SEQUENCE</scope>
    <source>
        <strain evidence="2">GVMAG-S-ERX555907-94</strain>
    </source>
</reference>
<dbReference type="EMBL" id="MN741028">
    <property type="protein sequence ID" value="QHU23415.1"/>
    <property type="molecule type" value="Genomic_DNA"/>
</dbReference>
<keyword evidence="1" id="KW-0175">Coiled coil</keyword>
<dbReference type="AlphaFoldDB" id="A0A6C0KZJ7"/>
<evidence type="ECO:0000256" key="1">
    <source>
        <dbReference type="SAM" id="Coils"/>
    </source>
</evidence>
<sequence>MREPRLLDYYSKYLQCFDVIDKMNDEYTDLEEKNKELQKEIQFLNKIFEDFRNSAVFNLVRAKTLDGREIWFDRIKPGVDKKFLETLVRDEKIQYLIDNCNPRCER</sequence>
<name>A0A6C0KZJ7_9ZZZZ</name>